<evidence type="ECO:0000313" key="2">
    <source>
        <dbReference type="EMBL" id="RCI01894.1"/>
    </source>
</evidence>
<gene>
    <name evidence="2" type="ORF">CU098_011536</name>
</gene>
<comment type="caution">
    <text evidence="2">The sequence shown here is derived from an EMBL/GenBank/DDBJ whole genome shotgun (WGS) entry which is preliminary data.</text>
</comment>
<evidence type="ECO:0000256" key="1">
    <source>
        <dbReference type="SAM" id="MobiDB-lite"/>
    </source>
</evidence>
<sequence>MESNDINKTNRLKRSISTESLERALKRSRPFRNDSPNPSTEEKKTLYPNTSQVLKPVSISTRTSNEEYRKMNDILYTIHKERFGDPEQRESWWNKQEDVDMMEEDNHQYNAMNSVLKEAFLQRRNAY</sequence>
<proteinExistence type="predicted"/>
<accession>A0A367KI39</accession>
<name>A0A367KI39_RHIST</name>
<protein>
    <submittedName>
        <fullName evidence="2">Uncharacterized protein</fullName>
    </submittedName>
</protein>
<dbReference type="OrthoDB" id="2289862at2759"/>
<reference evidence="2 3" key="1">
    <citation type="journal article" date="2018" name="G3 (Bethesda)">
        <title>Phylogenetic and Phylogenomic Definition of Rhizopus Species.</title>
        <authorList>
            <person name="Gryganskyi A.P."/>
            <person name="Golan J."/>
            <person name="Dolatabadi S."/>
            <person name="Mondo S."/>
            <person name="Robb S."/>
            <person name="Idnurm A."/>
            <person name="Muszewska A."/>
            <person name="Steczkiewicz K."/>
            <person name="Masonjones S."/>
            <person name="Liao H.L."/>
            <person name="Gajdeczka M.T."/>
            <person name="Anike F."/>
            <person name="Vuek A."/>
            <person name="Anishchenko I.M."/>
            <person name="Voigt K."/>
            <person name="de Hoog G.S."/>
            <person name="Smith M.E."/>
            <person name="Heitman J."/>
            <person name="Vilgalys R."/>
            <person name="Stajich J.E."/>
        </authorList>
    </citation>
    <scope>NUCLEOTIDE SEQUENCE [LARGE SCALE GENOMIC DNA]</scope>
    <source>
        <strain evidence="2 3">LSU 92-RS-03</strain>
    </source>
</reference>
<dbReference type="EMBL" id="PJQM01001620">
    <property type="protein sequence ID" value="RCI01894.1"/>
    <property type="molecule type" value="Genomic_DNA"/>
</dbReference>
<evidence type="ECO:0000313" key="3">
    <source>
        <dbReference type="Proteomes" id="UP000253551"/>
    </source>
</evidence>
<feature type="compositionally biased region" description="Polar residues" evidence="1">
    <location>
        <begin position="1"/>
        <end position="19"/>
    </location>
</feature>
<keyword evidence="3" id="KW-1185">Reference proteome</keyword>
<feature type="region of interest" description="Disordered" evidence="1">
    <location>
        <begin position="1"/>
        <end position="53"/>
    </location>
</feature>
<dbReference type="Proteomes" id="UP000253551">
    <property type="component" value="Unassembled WGS sequence"/>
</dbReference>
<dbReference type="AlphaFoldDB" id="A0A367KI39"/>
<organism evidence="2 3">
    <name type="scientific">Rhizopus stolonifer</name>
    <name type="common">Rhizopus nigricans</name>
    <dbReference type="NCBI Taxonomy" id="4846"/>
    <lineage>
        <taxon>Eukaryota</taxon>
        <taxon>Fungi</taxon>
        <taxon>Fungi incertae sedis</taxon>
        <taxon>Mucoromycota</taxon>
        <taxon>Mucoromycotina</taxon>
        <taxon>Mucoromycetes</taxon>
        <taxon>Mucorales</taxon>
        <taxon>Mucorineae</taxon>
        <taxon>Rhizopodaceae</taxon>
        <taxon>Rhizopus</taxon>
    </lineage>
</organism>